<dbReference type="AlphaFoldDB" id="A0A0B4CJ88"/>
<dbReference type="OrthoDB" id="9789566at2"/>
<dbReference type="Gene3D" id="1.10.357.10">
    <property type="entry name" value="Tetracycline Repressor, domain 2"/>
    <property type="match status" value="1"/>
</dbReference>
<dbReference type="InterPro" id="IPR009057">
    <property type="entry name" value="Homeodomain-like_sf"/>
</dbReference>
<evidence type="ECO:0000256" key="1">
    <source>
        <dbReference type="ARBA" id="ARBA00023015"/>
    </source>
</evidence>
<gene>
    <name evidence="6" type="ORF">RM51_18545</name>
</gene>
<keyword evidence="1" id="KW-0805">Transcription regulation</keyword>
<accession>A0A0B4CJ88</accession>
<dbReference type="EMBL" id="JWTA01000021">
    <property type="protein sequence ID" value="KIC61299.1"/>
    <property type="molecule type" value="Genomic_DNA"/>
</dbReference>
<dbReference type="PANTHER" id="PTHR30055:SF234">
    <property type="entry name" value="HTH-TYPE TRANSCRIPTIONAL REGULATOR BETI"/>
    <property type="match status" value="1"/>
</dbReference>
<dbReference type="PRINTS" id="PR00455">
    <property type="entry name" value="HTHTETR"/>
</dbReference>
<dbReference type="SUPFAM" id="SSF46689">
    <property type="entry name" value="Homeodomain-like"/>
    <property type="match status" value="1"/>
</dbReference>
<dbReference type="InterPro" id="IPR001647">
    <property type="entry name" value="HTH_TetR"/>
</dbReference>
<dbReference type="Pfam" id="PF00440">
    <property type="entry name" value="TetR_N"/>
    <property type="match status" value="1"/>
</dbReference>
<dbReference type="InterPro" id="IPR050109">
    <property type="entry name" value="HTH-type_TetR-like_transc_reg"/>
</dbReference>
<comment type="caution">
    <text evidence="6">The sequence shown here is derived from an EMBL/GenBank/DDBJ whole genome shotgun (WGS) entry which is preliminary data.</text>
</comment>
<protein>
    <submittedName>
        <fullName evidence="6">TetR family transcriptional regulator</fullName>
    </submittedName>
</protein>
<evidence type="ECO:0000256" key="3">
    <source>
        <dbReference type="ARBA" id="ARBA00023163"/>
    </source>
</evidence>
<name>A0A0B4CJ88_9FLAO</name>
<organism evidence="6 7">
    <name type="scientific">Chryseobacterium taiwanense</name>
    <dbReference type="NCBI Taxonomy" id="363331"/>
    <lineage>
        <taxon>Bacteria</taxon>
        <taxon>Pseudomonadati</taxon>
        <taxon>Bacteroidota</taxon>
        <taxon>Flavobacteriia</taxon>
        <taxon>Flavobacteriales</taxon>
        <taxon>Weeksellaceae</taxon>
        <taxon>Chryseobacterium group</taxon>
        <taxon>Chryseobacterium</taxon>
    </lineage>
</organism>
<feature type="DNA-binding region" description="H-T-H motif" evidence="4">
    <location>
        <begin position="32"/>
        <end position="51"/>
    </location>
</feature>
<dbReference type="PROSITE" id="PS50977">
    <property type="entry name" value="HTH_TETR_2"/>
    <property type="match status" value="1"/>
</dbReference>
<evidence type="ECO:0000256" key="4">
    <source>
        <dbReference type="PROSITE-ProRule" id="PRU00335"/>
    </source>
</evidence>
<dbReference type="Proteomes" id="UP000031167">
    <property type="component" value="Unassembled WGS sequence"/>
</dbReference>
<sequence length="207" mass="23566">MKEPKKIDGSTEEKIKEAARTVFYRKGFAATRTRDIAEEADINLALLNYYFRSKAKLFEIIMLETLSGFIKNMIVVLDDEGTTLNKKVEEIASRYIDLIIKEPEIPTFIVTEIRNNPNLLLDKLPIRQVLASSVFFKQHKAAVENGEISEPNPLHFLMNVMGLVIFPFIAKPLLMGGTGINDSEFTALMTERKKLIPIWIKSMMKGE</sequence>
<dbReference type="PANTHER" id="PTHR30055">
    <property type="entry name" value="HTH-TYPE TRANSCRIPTIONAL REGULATOR RUTR"/>
    <property type="match status" value="1"/>
</dbReference>
<evidence type="ECO:0000259" key="5">
    <source>
        <dbReference type="PROSITE" id="PS50977"/>
    </source>
</evidence>
<dbReference type="GO" id="GO:0000976">
    <property type="term" value="F:transcription cis-regulatory region binding"/>
    <property type="evidence" value="ECO:0007669"/>
    <property type="project" value="TreeGrafter"/>
</dbReference>
<dbReference type="RefSeq" id="WP_039373074.1">
    <property type="nucleotide sequence ID" value="NZ_JWTA01000021.1"/>
</dbReference>
<evidence type="ECO:0000313" key="6">
    <source>
        <dbReference type="EMBL" id="KIC61299.1"/>
    </source>
</evidence>
<keyword evidence="3" id="KW-0804">Transcription</keyword>
<evidence type="ECO:0000256" key="2">
    <source>
        <dbReference type="ARBA" id="ARBA00023125"/>
    </source>
</evidence>
<dbReference type="GO" id="GO:0003700">
    <property type="term" value="F:DNA-binding transcription factor activity"/>
    <property type="evidence" value="ECO:0007669"/>
    <property type="project" value="TreeGrafter"/>
</dbReference>
<keyword evidence="7" id="KW-1185">Reference proteome</keyword>
<keyword evidence="2 4" id="KW-0238">DNA-binding</keyword>
<reference evidence="6 7" key="1">
    <citation type="submission" date="2014-12" db="EMBL/GenBank/DDBJ databases">
        <title>Genome sequencing of Chryseobacterium taiwanense TPW19.</title>
        <authorList>
            <person name="Tan P.W."/>
            <person name="Chan K.-G."/>
        </authorList>
    </citation>
    <scope>NUCLEOTIDE SEQUENCE [LARGE SCALE GENOMIC DNA]</scope>
    <source>
        <strain evidence="6 7">TPW19</strain>
    </source>
</reference>
<dbReference type="STRING" id="363331.RM51_18545"/>
<feature type="domain" description="HTH tetR-type" evidence="5">
    <location>
        <begin position="9"/>
        <end position="69"/>
    </location>
</feature>
<evidence type="ECO:0000313" key="7">
    <source>
        <dbReference type="Proteomes" id="UP000031167"/>
    </source>
</evidence>
<proteinExistence type="predicted"/>